<keyword evidence="2 3" id="KW-0040">ANK repeat</keyword>
<gene>
    <name evidence="4" type="ORF">TH53_16385</name>
</gene>
<dbReference type="AlphaFoldDB" id="A0A0D0FUR6"/>
<dbReference type="PROSITE" id="PS50297">
    <property type="entry name" value="ANK_REP_REGION"/>
    <property type="match status" value="1"/>
</dbReference>
<dbReference type="Pfam" id="PF12796">
    <property type="entry name" value="Ank_2"/>
    <property type="match status" value="1"/>
</dbReference>
<dbReference type="SMART" id="SM00248">
    <property type="entry name" value="ANK"/>
    <property type="match status" value="5"/>
</dbReference>
<evidence type="ECO:0000256" key="3">
    <source>
        <dbReference type="PROSITE-ProRule" id="PRU00023"/>
    </source>
</evidence>
<dbReference type="InterPro" id="IPR036770">
    <property type="entry name" value="Ankyrin_rpt-contain_sf"/>
</dbReference>
<dbReference type="PANTHER" id="PTHR24123">
    <property type="entry name" value="ANKYRIN REPEAT-CONTAINING"/>
    <property type="match status" value="1"/>
</dbReference>
<evidence type="ECO:0000313" key="5">
    <source>
        <dbReference type="Proteomes" id="UP000032049"/>
    </source>
</evidence>
<organism evidence="4 5">
    <name type="scientific">Pedobacter lusitanus</name>
    <dbReference type="NCBI Taxonomy" id="1503925"/>
    <lineage>
        <taxon>Bacteria</taxon>
        <taxon>Pseudomonadati</taxon>
        <taxon>Bacteroidota</taxon>
        <taxon>Sphingobacteriia</taxon>
        <taxon>Sphingobacteriales</taxon>
        <taxon>Sphingobacteriaceae</taxon>
        <taxon>Pedobacter</taxon>
    </lineage>
</organism>
<evidence type="ECO:0000256" key="1">
    <source>
        <dbReference type="ARBA" id="ARBA00022737"/>
    </source>
</evidence>
<comment type="caution">
    <text evidence="4">The sequence shown here is derived from an EMBL/GenBank/DDBJ whole genome shotgun (WGS) entry which is preliminary data.</text>
</comment>
<proteinExistence type="predicted"/>
<protein>
    <recommendedName>
        <fullName evidence="6">Ankyrin repeat protein</fullName>
    </recommendedName>
</protein>
<sequence length="395" mass="43927">MRIENEIVNAIRSGDFEKAKTLLRAGEKISGEITSQPNFSLPFSEVIRAKEFEILDLWIADRTIETDVYEYDSFRNTIFDTIIREFPSDDESITYLSQFIGKLDNINDEIGDITLLGYALENAADVAIIKCLINAGCDINYTNNAEQTLLYEVVNKRMMAPEKALAYMEVLIGDGLDVNKGNVVRETPLMVAVSNNKLSYLDLLLENGADPNEQDQKGATAFSRAVVDQSSVALYDQLAAYASPDFDQVDKEGNTLFTAYLSRLTSNHQIGLLPKLLDAGADINQKAPYYEKQKSGLDWLAEKSFETLEIAMGTGKIEVNEQDDLGETLLHKVCAYNVVLDDRIAKDIYKKVKLLIEAGADVNVISAKDETPLMLASNNNIKMKTVQLLMSNSAK</sequence>
<keyword evidence="5" id="KW-1185">Reference proteome</keyword>
<dbReference type="EMBL" id="JXRA01000070">
    <property type="protein sequence ID" value="KIO76189.1"/>
    <property type="molecule type" value="Genomic_DNA"/>
</dbReference>
<name>A0A0D0FUR6_9SPHI</name>
<feature type="repeat" description="ANK" evidence="3">
    <location>
        <begin position="184"/>
        <end position="216"/>
    </location>
</feature>
<dbReference type="STRING" id="1503925.TH53_16385"/>
<evidence type="ECO:0000313" key="4">
    <source>
        <dbReference type="EMBL" id="KIO76189.1"/>
    </source>
</evidence>
<keyword evidence="1" id="KW-0677">Repeat</keyword>
<dbReference type="RefSeq" id="WP_041883438.1">
    <property type="nucleotide sequence ID" value="NZ_CP157278.1"/>
</dbReference>
<dbReference type="InterPro" id="IPR051165">
    <property type="entry name" value="Multifunctional_ANK_Repeat"/>
</dbReference>
<dbReference type="SUPFAM" id="SSF48403">
    <property type="entry name" value="Ankyrin repeat"/>
    <property type="match status" value="1"/>
</dbReference>
<dbReference type="PANTHER" id="PTHR24123:SF33">
    <property type="entry name" value="PROTEIN HOS4"/>
    <property type="match status" value="1"/>
</dbReference>
<evidence type="ECO:0008006" key="6">
    <source>
        <dbReference type="Google" id="ProtNLM"/>
    </source>
</evidence>
<dbReference type="OrthoDB" id="5657095at2"/>
<evidence type="ECO:0000256" key="2">
    <source>
        <dbReference type="ARBA" id="ARBA00023043"/>
    </source>
</evidence>
<dbReference type="PROSITE" id="PS50088">
    <property type="entry name" value="ANK_REPEAT"/>
    <property type="match status" value="1"/>
</dbReference>
<dbReference type="InterPro" id="IPR002110">
    <property type="entry name" value="Ankyrin_rpt"/>
</dbReference>
<dbReference type="Gene3D" id="1.25.40.20">
    <property type="entry name" value="Ankyrin repeat-containing domain"/>
    <property type="match status" value="3"/>
</dbReference>
<dbReference type="Proteomes" id="UP000032049">
    <property type="component" value="Unassembled WGS sequence"/>
</dbReference>
<accession>A0A0D0FUR6</accession>
<reference evidence="4 5" key="1">
    <citation type="submission" date="2015-01" db="EMBL/GenBank/DDBJ databases">
        <title>Draft genome sequence of Pedobacter sp. NL19 isolated from sludge of an effluent treatment pond in an abandoned uranium mine.</title>
        <authorList>
            <person name="Santos T."/>
            <person name="Caetano T."/>
            <person name="Covas C."/>
            <person name="Cruz A."/>
            <person name="Mendo S."/>
        </authorList>
    </citation>
    <scope>NUCLEOTIDE SEQUENCE [LARGE SCALE GENOMIC DNA]</scope>
    <source>
        <strain evidence="4 5">NL19</strain>
    </source>
</reference>